<evidence type="ECO:0000256" key="7">
    <source>
        <dbReference type="ARBA" id="ARBA00023049"/>
    </source>
</evidence>
<dbReference type="GO" id="GO:0070006">
    <property type="term" value="F:metalloaminopeptidase activity"/>
    <property type="evidence" value="ECO:0007669"/>
    <property type="project" value="TreeGrafter"/>
</dbReference>
<evidence type="ECO:0000259" key="15">
    <source>
        <dbReference type="Pfam" id="PF17900"/>
    </source>
</evidence>
<feature type="domain" description="Peptidase M1 membrane alanine aminopeptidase" evidence="13">
    <location>
        <begin position="214"/>
        <end position="432"/>
    </location>
</feature>
<evidence type="ECO:0000256" key="4">
    <source>
        <dbReference type="ARBA" id="ARBA00022723"/>
    </source>
</evidence>
<accession>A0A9P6GYD2</accession>
<feature type="domain" description="ERAP1-like C-terminal" evidence="14">
    <location>
        <begin position="500"/>
        <end position="798"/>
    </location>
</feature>
<evidence type="ECO:0000256" key="9">
    <source>
        <dbReference type="PIRSR" id="PIRSR634016-2"/>
    </source>
</evidence>
<dbReference type="SUPFAM" id="SSF63737">
    <property type="entry name" value="Leukotriene A4 hydrolase N-terminal domain"/>
    <property type="match status" value="1"/>
</dbReference>
<evidence type="ECO:0000256" key="3">
    <source>
        <dbReference type="ARBA" id="ARBA00022670"/>
    </source>
</evidence>
<feature type="active site" description="Proton acceptor" evidence="8">
    <location>
        <position position="287"/>
    </location>
</feature>
<dbReference type="SUPFAM" id="SSF55486">
    <property type="entry name" value="Metalloproteases ('zincins'), catalytic domain"/>
    <property type="match status" value="1"/>
</dbReference>
<dbReference type="GO" id="GO:0006508">
    <property type="term" value="P:proteolysis"/>
    <property type="evidence" value="ECO:0007669"/>
    <property type="project" value="UniProtKB-KW"/>
</dbReference>
<dbReference type="Gene3D" id="2.60.40.1730">
    <property type="entry name" value="tricorn interacting facor f3 domain"/>
    <property type="match status" value="1"/>
</dbReference>
<dbReference type="InterPro" id="IPR034016">
    <property type="entry name" value="M1_APN-typ"/>
</dbReference>
<feature type="binding site" evidence="9">
    <location>
        <position position="121"/>
    </location>
    <ligand>
        <name>substrate</name>
    </ligand>
</feature>
<comment type="cofactor">
    <cofactor evidence="10 12">
        <name>Zn(2+)</name>
        <dbReference type="ChEBI" id="CHEBI:29105"/>
    </cofactor>
    <text evidence="10 12">Binds 1 zinc ion per subunit.</text>
</comment>
<dbReference type="GO" id="GO:0005737">
    <property type="term" value="C:cytoplasm"/>
    <property type="evidence" value="ECO:0007669"/>
    <property type="project" value="TreeGrafter"/>
</dbReference>
<proteinExistence type="inferred from homology"/>
<evidence type="ECO:0000259" key="14">
    <source>
        <dbReference type="Pfam" id="PF11838"/>
    </source>
</evidence>
<organism evidence="16 17">
    <name type="scientific">Nosema granulosis</name>
    <dbReference type="NCBI Taxonomy" id="83296"/>
    <lineage>
        <taxon>Eukaryota</taxon>
        <taxon>Fungi</taxon>
        <taxon>Fungi incertae sedis</taxon>
        <taxon>Microsporidia</taxon>
        <taxon>Nosematidae</taxon>
        <taxon>Nosema</taxon>
    </lineage>
</organism>
<comment type="caution">
    <text evidence="16">The sequence shown here is derived from an EMBL/GenBank/DDBJ whole genome shotgun (WGS) entry which is preliminary data.</text>
</comment>
<dbReference type="Pfam" id="PF11838">
    <property type="entry name" value="ERAP1_C"/>
    <property type="match status" value="1"/>
</dbReference>
<feature type="binding site" evidence="10">
    <location>
        <position position="309"/>
    </location>
    <ligand>
        <name>Zn(2+)</name>
        <dbReference type="ChEBI" id="CHEBI:29105"/>
        <note>catalytic</note>
    </ligand>
</feature>
<dbReference type="GO" id="GO:0005615">
    <property type="term" value="C:extracellular space"/>
    <property type="evidence" value="ECO:0007669"/>
    <property type="project" value="TreeGrafter"/>
</dbReference>
<feature type="binding site" evidence="9">
    <location>
        <begin position="250"/>
        <end position="254"/>
    </location>
    <ligand>
        <name>substrate</name>
    </ligand>
</feature>
<dbReference type="EMBL" id="SBJO01000472">
    <property type="protein sequence ID" value="KAF9760951.1"/>
    <property type="molecule type" value="Genomic_DNA"/>
</dbReference>
<dbReference type="Proteomes" id="UP000740883">
    <property type="component" value="Unassembled WGS sequence"/>
</dbReference>
<keyword evidence="3 12" id="KW-0645">Protease</keyword>
<evidence type="ECO:0000259" key="13">
    <source>
        <dbReference type="Pfam" id="PF01433"/>
    </source>
</evidence>
<dbReference type="PRINTS" id="PR00756">
    <property type="entry name" value="ALADIPTASE"/>
</dbReference>
<dbReference type="GO" id="GO:0043171">
    <property type="term" value="P:peptide catabolic process"/>
    <property type="evidence" value="ECO:0007669"/>
    <property type="project" value="TreeGrafter"/>
</dbReference>
<evidence type="ECO:0000256" key="6">
    <source>
        <dbReference type="ARBA" id="ARBA00022833"/>
    </source>
</evidence>
<dbReference type="InterPro" id="IPR024571">
    <property type="entry name" value="ERAP1-like_C_dom"/>
</dbReference>
<dbReference type="EC" id="3.4.11.-" evidence="12"/>
<keyword evidence="17" id="KW-1185">Reference proteome</keyword>
<dbReference type="CDD" id="cd09601">
    <property type="entry name" value="M1_APN-Q_like"/>
    <property type="match status" value="1"/>
</dbReference>
<feature type="site" description="Transition state stabilizer" evidence="11">
    <location>
        <position position="375"/>
    </location>
</feature>
<dbReference type="Pfam" id="PF01433">
    <property type="entry name" value="Peptidase_M1"/>
    <property type="match status" value="1"/>
</dbReference>
<name>A0A9P6GYD2_9MICR</name>
<feature type="domain" description="Aminopeptidase N-like N-terminal" evidence="15">
    <location>
        <begin position="11"/>
        <end position="179"/>
    </location>
</feature>
<dbReference type="Pfam" id="PF17900">
    <property type="entry name" value="Peptidase_M1_N"/>
    <property type="match status" value="1"/>
</dbReference>
<dbReference type="InterPro" id="IPR014782">
    <property type="entry name" value="Peptidase_M1_dom"/>
</dbReference>
<feature type="binding site" evidence="10">
    <location>
        <position position="290"/>
    </location>
    <ligand>
        <name>Zn(2+)</name>
        <dbReference type="ChEBI" id="CHEBI:29105"/>
        <note>catalytic</note>
    </ligand>
</feature>
<dbReference type="PANTHER" id="PTHR11533">
    <property type="entry name" value="PROTEASE M1 ZINC METALLOPROTEASE"/>
    <property type="match status" value="1"/>
</dbReference>
<dbReference type="GO" id="GO:0042277">
    <property type="term" value="F:peptide binding"/>
    <property type="evidence" value="ECO:0007669"/>
    <property type="project" value="TreeGrafter"/>
</dbReference>
<keyword evidence="5 12" id="KW-0378">Hydrolase</keyword>
<evidence type="ECO:0000313" key="17">
    <source>
        <dbReference type="Proteomes" id="UP000740883"/>
    </source>
</evidence>
<reference evidence="16 17" key="1">
    <citation type="journal article" date="2020" name="Genome Biol. Evol.">
        <title>Comparative genomics of strictly vertically transmitted, feminizing microsporidia endosymbionts of amphipod crustaceans.</title>
        <authorList>
            <person name="Cormier A."/>
            <person name="Chebbi M.A."/>
            <person name="Giraud I."/>
            <person name="Wattier R."/>
            <person name="Teixeira M."/>
            <person name="Gilbert C."/>
            <person name="Rigaud T."/>
            <person name="Cordaux R."/>
        </authorList>
    </citation>
    <scope>NUCLEOTIDE SEQUENCE [LARGE SCALE GENOMIC DNA]</scope>
    <source>
        <strain evidence="16 17">Ou3-Ou53</strain>
    </source>
</reference>
<dbReference type="Gene3D" id="2.60.40.1910">
    <property type="match status" value="1"/>
</dbReference>
<dbReference type="InterPro" id="IPR045357">
    <property type="entry name" value="Aminopeptidase_N-like_N"/>
</dbReference>
<protein>
    <recommendedName>
        <fullName evidence="12">Aminopeptidase</fullName>
        <ecNumber evidence="12">3.4.11.-</ecNumber>
    </recommendedName>
</protein>
<evidence type="ECO:0000313" key="16">
    <source>
        <dbReference type="EMBL" id="KAF9760951.1"/>
    </source>
</evidence>
<dbReference type="InterPro" id="IPR001930">
    <property type="entry name" value="Peptidase_M1"/>
</dbReference>
<comment type="similarity">
    <text evidence="1 12">Belongs to the peptidase M1 family.</text>
</comment>
<dbReference type="OrthoDB" id="10031169at2759"/>
<evidence type="ECO:0000256" key="11">
    <source>
        <dbReference type="PIRSR" id="PIRSR634016-4"/>
    </source>
</evidence>
<dbReference type="AlphaFoldDB" id="A0A9P6GYD2"/>
<evidence type="ECO:0000256" key="1">
    <source>
        <dbReference type="ARBA" id="ARBA00010136"/>
    </source>
</evidence>
<evidence type="ECO:0000256" key="2">
    <source>
        <dbReference type="ARBA" id="ARBA00022438"/>
    </source>
</evidence>
<keyword evidence="7 12" id="KW-0482">Metalloprotease</keyword>
<gene>
    <name evidence="16" type="ORF">NGRA_2940</name>
</gene>
<dbReference type="GO" id="GO:0016020">
    <property type="term" value="C:membrane"/>
    <property type="evidence" value="ECO:0007669"/>
    <property type="project" value="TreeGrafter"/>
</dbReference>
<dbReference type="GO" id="GO:0008270">
    <property type="term" value="F:zinc ion binding"/>
    <property type="evidence" value="ECO:0007669"/>
    <property type="project" value="UniProtKB-UniRule"/>
</dbReference>
<evidence type="ECO:0000256" key="12">
    <source>
        <dbReference type="RuleBase" id="RU364040"/>
    </source>
</evidence>
<evidence type="ECO:0000256" key="5">
    <source>
        <dbReference type="ARBA" id="ARBA00022801"/>
    </source>
</evidence>
<dbReference type="Gene3D" id="1.25.50.20">
    <property type="match status" value="1"/>
</dbReference>
<keyword evidence="2 12" id="KW-0031">Aminopeptidase</keyword>
<keyword evidence="4 10" id="KW-0479">Metal-binding</keyword>
<dbReference type="InterPro" id="IPR050344">
    <property type="entry name" value="Peptidase_M1_aminopeptidases"/>
</dbReference>
<dbReference type="InterPro" id="IPR027268">
    <property type="entry name" value="Peptidase_M4/M1_CTD_sf"/>
</dbReference>
<dbReference type="FunFam" id="1.10.390.10:FF:000006">
    <property type="entry name" value="Puromycin-sensitive aminopeptidase"/>
    <property type="match status" value="1"/>
</dbReference>
<keyword evidence="6 10" id="KW-0862">Zinc</keyword>
<dbReference type="PANTHER" id="PTHR11533:SF174">
    <property type="entry name" value="PUROMYCIN-SENSITIVE AMINOPEPTIDASE-RELATED"/>
    <property type="match status" value="1"/>
</dbReference>
<feature type="binding site" evidence="10">
    <location>
        <position position="286"/>
    </location>
    <ligand>
        <name>Zn(2+)</name>
        <dbReference type="ChEBI" id="CHEBI:29105"/>
        <note>catalytic</note>
    </ligand>
</feature>
<sequence>MREVLDYNVLPKHYELKITVKEKSFEGEEVVHLDVQKDTKQFNLNIWRMKLSDVKLKVEKTVLEPRIEINEEVVTLHCEELLKAGSKCLLSLKYTGEYSENMWGFCKSFYNGEMLFSTDFEPTCARRAFPCWDQPDMKATFDIALKPLEGFVALSNSSLKEIKDGFYCFNTTPKMSTYIVAFISGKLESIETKTKRNIPIAVYAHKDEKEWGRYALNVAVECLDFFEEYFGIEYPLPKLDLVSIPAFVSGAMENWGLVTFRKTSLLFKEGSSSLRSKKLISETVCHELAHMWFGNLVTMSWWNDLWLNEGFATWAASLAMSHLSKSLVDWEVWTEFINSDMESGMFYDCLDTSHPIAVEVNKPSEISQIFDSISYSKGASMIRMLEGFIGREEFREGIKSYLEKYKYGNATTQDLWNSFNCKVDVRDLMNDWINKKGFPLVSVKEDGDKLILSQQQFLISGNKTNEIWQIPIAISWLNKNKETFLMKEKTMEIKKESSIYKINAGAFGFYRTTYETQNLAHLLEIKNSVDDRLNLINDISALCSAKTMKAIDFIVLSELFREENNTEVLASLFASLNKFRSMWYENKDVTSHINEVVMDVVGKRVYDIDLFATQVGVEEISTNALLVGNALKCKDEKITQRLAEAFERRQEVNPEFMRSVFTSVIDEKYEEIFEISKNSTIPEEKTVALTSLAMVSDPTNLRIVMDKYQEIEPHDSIYFFNWLANNESNRDLILSYICDNFDAIRSYMKNDRLFAYVVERVLATASTEQLATKIIELINTKKNGEIVSAINKAIEKIENNLSFKEYNFEIVKN</sequence>
<dbReference type="InterPro" id="IPR042097">
    <property type="entry name" value="Aminopeptidase_N-like_N_sf"/>
</dbReference>
<dbReference type="Gene3D" id="1.10.390.10">
    <property type="entry name" value="Neutral Protease Domain 2"/>
    <property type="match status" value="1"/>
</dbReference>
<evidence type="ECO:0000256" key="8">
    <source>
        <dbReference type="PIRSR" id="PIRSR634016-1"/>
    </source>
</evidence>
<evidence type="ECO:0000256" key="10">
    <source>
        <dbReference type="PIRSR" id="PIRSR634016-3"/>
    </source>
</evidence>
<feature type="binding site" evidence="9">
    <location>
        <position position="752"/>
    </location>
    <ligand>
        <name>substrate</name>
    </ligand>
</feature>